<evidence type="ECO:0000256" key="1">
    <source>
        <dbReference type="ARBA" id="ARBA00004123"/>
    </source>
</evidence>
<dbReference type="GO" id="GO:0031965">
    <property type="term" value="C:nuclear membrane"/>
    <property type="evidence" value="ECO:0007669"/>
    <property type="project" value="TreeGrafter"/>
</dbReference>
<evidence type="ECO:0000313" key="6">
    <source>
        <dbReference type="Proteomes" id="UP000827092"/>
    </source>
</evidence>
<dbReference type="EMBL" id="JAFNEN010000073">
    <property type="protein sequence ID" value="KAG8196277.1"/>
    <property type="molecule type" value="Genomic_DNA"/>
</dbReference>
<accession>A0AAV6VK76</accession>
<dbReference type="PANTHER" id="PTHR28032">
    <property type="entry name" value="FI02826P"/>
    <property type="match status" value="1"/>
</dbReference>
<evidence type="ECO:0000256" key="4">
    <source>
        <dbReference type="SAM" id="MobiDB-lite"/>
    </source>
</evidence>
<evidence type="ECO:0000256" key="3">
    <source>
        <dbReference type="ARBA" id="ARBA00023242"/>
    </source>
</evidence>
<dbReference type="Proteomes" id="UP000827092">
    <property type="component" value="Unassembled WGS sequence"/>
</dbReference>
<protein>
    <submittedName>
        <fullName evidence="5">Uncharacterized protein</fullName>
    </submittedName>
</protein>
<comment type="similarity">
    <text evidence="2">Belongs to the cut8/STS1 family.</text>
</comment>
<reference evidence="5 6" key="1">
    <citation type="journal article" date="2022" name="Nat. Ecol. Evol.">
        <title>A masculinizing supergene underlies an exaggerated male reproductive morph in a spider.</title>
        <authorList>
            <person name="Hendrickx F."/>
            <person name="De Corte Z."/>
            <person name="Sonet G."/>
            <person name="Van Belleghem S.M."/>
            <person name="Kostlbacher S."/>
            <person name="Vangestel C."/>
        </authorList>
    </citation>
    <scope>NUCLEOTIDE SEQUENCE [LARGE SCALE GENOMIC DNA]</scope>
    <source>
        <strain evidence="5">W744_W776</strain>
    </source>
</reference>
<dbReference type="Pfam" id="PF08559">
    <property type="entry name" value="Cut8"/>
    <property type="match status" value="1"/>
</dbReference>
<dbReference type="GO" id="GO:0071630">
    <property type="term" value="P:nuclear protein quality control by the ubiquitin-proteasome system"/>
    <property type="evidence" value="ECO:0007669"/>
    <property type="project" value="InterPro"/>
</dbReference>
<gene>
    <name evidence="5" type="ORF">JTE90_023832</name>
</gene>
<dbReference type="Gene3D" id="1.20.58.1590">
    <property type="entry name" value="Tethering factor for nuclear proteasome Cut8/Sts1"/>
    <property type="match status" value="1"/>
</dbReference>
<dbReference type="GO" id="GO:0070628">
    <property type="term" value="F:proteasome binding"/>
    <property type="evidence" value="ECO:0007669"/>
    <property type="project" value="TreeGrafter"/>
</dbReference>
<dbReference type="PANTHER" id="PTHR28032:SF1">
    <property type="entry name" value="FI02826P"/>
    <property type="match status" value="1"/>
</dbReference>
<organism evidence="5 6">
    <name type="scientific">Oedothorax gibbosus</name>
    <dbReference type="NCBI Taxonomy" id="931172"/>
    <lineage>
        <taxon>Eukaryota</taxon>
        <taxon>Metazoa</taxon>
        <taxon>Ecdysozoa</taxon>
        <taxon>Arthropoda</taxon>
        <taxon>Chelicerata</taxon>
        <taxon>Arachnida</taxon>
        <taxon>Araneae</taxon>
        <taxon>Araneomorphae</taxon>
        <taxon>Entelegynae</taxon>
        <taxon>Araneoidea</taxon>
        <taxon>Linyphiidae</taxon>
        <taxon>Erigoninae</taxon>
        <taxon>Oedothorax</taxon>
    </lineage>
</organism>
<name>A0AAV6VK76_9ARAC</name>
<keyword evidence="3" id="KW-0539">Nucleus</keyword>
<evidence type="ECO:0000256" key="2">
    <source>
        <dbReference type="ARBA" id="ARBA00006199"/>
    </source>
</evidence>
<proteinExistence type="inferred from homology"/>
<sequence length="312" mass="35085">MAGAAGRRNILREITALGDQAGGGNSQGASTPTSPEEAVIRERGYHRKSATYTFDAPDPVFFKSPTKSPKRTFHNRLLTPTKTPVRSSPRKRVATPDNLQFNEELAEMSLSSKRPKKEVFQNVKPSTQFEKGLKALSHAQLVTLVSSAAQKSPEIMQVISDLVPAVPDLSPIEQRLYMLQRNIYRAFPRNLYGSQDGSFCYIRVRTHLEAFRKECLETCDQLMKSHHWPAIFEYIVMAWKFTDGLPNWESAIHNKIKSVCMKQLASHCISAMKAADLDKPALTELIERMQCCSKETPVITCVNFAKDLLNKV</sequence>
<comment type="subcellular location">
    <subcellularLocation>
        <location evidence="1">Nucleus</location>
    </subcellularLocation>
</comment>
<keyword evidence="6" id="KW-1185">Reference proteome</keyword>
<dbReference type="GO" id="GO:0031144">
    <property type="term" value="P:proteasome localization"/>
    <property type="evidence" value="ECO:0007669"/>
    <property type="project" value="InterPro"/>
</dbReference>
<evidence type="ECO:0000313" key="5">
    <source>
        <dbReference type="EMBL" id="KAG8196277.1"/>
    </source>
</evidence>
<feature type="region of interest" description="Disordered" evidence="4">
    <location>
        <begin position="1"/>
        <end position="45"/>
    </location>
</feature>
<dbReference type="InterPro" id="IPR013868">
    <property type="entry name" value="Cut8/Sts1_fam"/>
</dbReference>
<dbReference type="InterPro" id="IPR038422">
    <property type="entry name" value="Cut8/Sts1_sf"/>
</dbReference>
<dbReference type="AlphaFoldDB" id="A0AAV6VK76"/>
<comment type="caution">
    <text evidence="5">The sequence shown here is derived from an EMBL/GenBank/DDBJ whole genome shotgun (WGS) entry which is preliminary data.</text>
</comment>